<dbReference type="PANTHER" id="PTHR24366:SF161">
    <property type="entry name" value="TIR DOMAIN-CONTAINING PROTEIN"/>
    <property type="match status" value="1"/>
</dbReference>
<keyword evidence="4" id="KW-1133">Transmembrane helix</keyword>
<evidence type="ECO:0000313" key="5">
    <source>
        <dbReference type="Proteomes" id="UP000192223"/>
    </source>
</evidence>
<dbReference type="GeneID" id="108735366"/>
<dbReference type="InterPro" id="IPR001611">
    <property type="entry name" value="Leu-rich_rpt"/>
</dbReference>
<reference evidence="6" key="1">
    <citation type="submission" date="2025-08" db="UniProtKB">
        <authorList>
            <consortium name="RefSeq"/>
        </authorList>
    </citation>
    <scope>IDENTIFICATION</scope>
    <source>
        <tissue evidence="6">Entire body</tissue>
    </source>
</reference>
<evidence type="ECO:0000256" key="3">
    <source>
        <dbReference type="ARBA" id="ARBA00022737"/>
    </source>
</evidence>
<dbReference type="KEGG" id="apln:108735366"/>
<dbReference type="InParanoid" id="A0A1W4WS03"/>
<dbReference type="Pfam" id="PF13855">
    <property type="entry name" value="LRR_8"/>
    <property type="match status" value="4"/>
</dbReference>
<keyword evidence="4" id="KW-0812">Transmembrane</keyword>
<dbReference type="FunFam" id="3.80.10.10:FF:001164">
    <property type="entry name" value="GH01279p"/>
    <property type="match status" value="1"/>
</dbReference>
<dbReference type="InterPro" id="IPR003591">
    <property type="entry name" value="Leu-rich_rpt_typical-subtyp"/>
</dbReference>
<accession>A0A1W4WS03</accession>
<evidence type="ECO:0000256" key="2">
    <source>
        <dbReference type="ARBA" id="ARBA00022729"/>
    </source>
</evidence>
<dbReference type="SMART" id="SM00369">
    <property type="entry name" value="LRR_TYP"/>
    <property type="match status" value="13"/>
</dbReference>
<keyword evidence="5" id="KW-1185">Reference proteome</keyword>
<dbReference type="PROSITE" id="PS51450">
    <property type="entry name" value="LRR"/>
    <property type="match status" value="5"/>
</dbReference>
<sequence length="736" mass="83863">MKYNHLPITIVLIFISGQECNIRAHCESEFYLFSSKYNLICSGIGNLPSEELHSYFNNGYQLNSIHISNSILKRIPTNFFHQFDQVQEINLNHCEIDMLEANCFMGLQQLQKLFLNNNNISTIDGEVFSFLVDVSVVDLSENVLETIDKTAFKNLFNLEELFLNGNKLEVIPDELFSATRKIRHIDLSRNSLKMLSNGIFSNLTELLTLNLDNNELEELASDLFKDLSKLERLSMSSNALKRISYESLLGLENIKYFDISNNEIITLDYECNFSVGAIEHNISFEKLPNLTDSCCNKTDEEVLMVGLLLRLNNLEELHLEENNISEIRSESLRGLTKLKRLFLSNNCLHVIHTSAFEDLSSLELLELDNNNLQSINTTTFNKLWKLKSLQLNNNRLHSLPVSVFRDLEQLNDLSIANNLLTYIPHGLLSPLQHLKYFNISNNHLTQLNMAWFHTAGPLFSLDVSNNNINSLDGEKLVKLLPNFEIIYLKGNFWSCDKLFNIIGVFETANVEVRKGDNLDTENINGIKCTTTTSLRIFNNNQSNSIDGTYGLQKLANVLLNLSDKLDNSNNLMKKIINIVGLDLTKYNGVNLSNRGATSGLQHTTTVNMDTNKFTGSKQTLQGILNNSKITIKLLEDAVQEEKIRYPNLDTIRTQSVHSEDRVTEITSANDVGKTYALIFLGLAFAVMAIMFAYKHFQAKKRNFIIDGIRHIRFQQQSRSNIDLMPKDEIEVVNSRK</sequence>
<evidence type="ECO:0000313" key="6">
    <source>
        <dbReference type="RefSeq" id="XP_018322805.1"/>
    </source>
</evidence>
<keyword evidence="2" id="KW-0732">Signal</keyword>
<dbReference type="SUPFAM" id="SSF52058">
    <property type="entry name" value="L domain-like"/>
    <property type="match status" value="2"/>
</dbReference>
<name>A0A1W4WS03_AGRPL</name>
<dbReference type="PANTHER" id="PTHR24366">
    <property type="entry name" value="IG(IMMUNOGLOBULIN) AND LRR(LEUCINE RICH REPEAT) DOMAINS"/>
    <property type="match status" value="1"/>
</dbReference>
<feature type="transmembrane region" description="Helical" evidence="4">
    <location>
        <begin position="675"/>
        <end position="693"/>
    </location>
</feature>
<organism evidence="5 6">
    <name type="scientific">Agrilus planipennis</name>
    <name type="common">Emerald ash borer</name>
    <name type="synonym">Agrilus marcopoli</name>
    <dbReference type="NCBI Taxonomy" id="224129"/>
    <lineage>
        <taxon>Eukaryota</taxon>
        <taxon>Metazoa</taxon>
        <taxon>Ecdysozoa</taxon>
        <taxon>Arthropoda</taxon>
        <taxon>Hexapoda</taxon>
        <taxon>Insecta</taxon>
        <taxon>Pterygota</taxon>
        <taxon>Neoptera</taxon>
        <taxon>Endopterygota</taxon>
        <taxon>Coleoptera</taxon>
        <taxon>Polyphaga</taxon>
        <taxon>Elateriformia</taxon>
        <taxon>Buprestoidea</taxon>
        <taxon>Buprestidae</taxon>
        <taxon>Agrilinae</taxon>
        <taxon>Agrilus</taxon>
    </lineage>
</organism>
<dbReference type="FunFam" id="3.80.10.10:FF:001360">
    <property type="entry name" value="Uncharacterized protein"/>
    <property type="match status" value="1"/>
</dbReference>
<dbReference type="Proteomes" id="UP000192223">
    <property type="component" value="Unplaced"/>
</dbReference>
<dbReference type="RefSeq" id="XP_018322805.1">
    <property type="nucleotide sequence ID" value="XM_018467303.1"/>
</dbReference>
<evidence type="ECO:0000256" key="1">
    <source>
        <dbReference type="ARBA" id="ARBA00022614"/>
    </source>
</evidence>
<dbReference type="Gene3D" id="3.80.10.10">
    <property type="entry name" value="Ribonuclease Inhibitor"/>
    <property type="match status" value="4"/>
</dbReference>
<evidence type="ECO:0000256" key="4">
    <source>
        <dbReference type="SAM" id="Phobius"/>
    </source>
</evidence>
<proteinExistence type="predicted"/>
<dbReference type="AlphaFoldDB" id="A0A1W4WS03"/>
<dbReference type="SMART" id="SM00365">
    <property type="entry name" value="LRR_SD22"/>
    <property type="match status" value="5"/>
</dbReference>
<keyword evidence="1" id="KW-0433">Leucine-rich repeat</keyword>
<dbReference type="STRING" id="224129.A0A1W4WS03"/>
<dbReference type="InterPro" id="IPR032675">
    <property type="entry name" value="LRR_dom_sf"/>
</dbReference>
<dbReference type="OrthoDB" id="6765403at2759"/>
<gene>
    <name evidence="6" type="primary">LOC108735366</name>
</gene>
<protein>
    <submittedName>
        <fullName evidence="6">Slit homolog 1 protein</fullName>
    </submittedName>
</protein>
<keyword evidence="3" id="KW-0677">Repeat</keyword>
<keyword evidence="4" id="KW-0472">Membrane</keyword>